<keyword evidence="2" id="KW-1185">Reference proteome</keyword>
<organism evidence="1 2">
    <name type="scientific">Leucogyrophana mollusca</name>
    <dbReference type="NCBI Taxonomy" id="85980"/>
    <lineage>
        <taxon>Eukaryota</taxon>
        <taxon>Fungi</taxon>
        <taxon>Dikarya</taxon>
        <taxon>Basidiomycota</taxon>
        <taxon>Agaricomycotina</taxon>
        <taxon>Agaricomycetes</taxon>
        <taxon>Agaricomycetidae</taxon>
        <taxon>Boletales</taxon>
        <taxon>Boletales incertae sedis</taxon>
        <taxon>Leucogyrophana</taxon>
    </lineage>
</organism>
<dbReference type="Proteomes" id="UP000790709">
    <property type="component" value="Unassembled WGS sequence"/>
</dbReference>
<evidence type="ECO:0000313" key="2">
    <source>
        <dbReference type="Proteomes" id="UP000790709"/>
    </source>
</evidence>
<gene>
    <name evidence="1" type="ORF">BV22DRAFT_1116273</name>
</gene>
<accession>A0ACB8C020</accession>
<proteinExistence type="predicted"/>
<comment type="caution">
    <text evidence="1">The sequence shown here is derived from an EMBL/GenBank/DDBJ whole genome shotgun (WGS) entry which is preliminary data.</text>
</comment>
<dbReference type="EMBL" id="MU266333">
    <property type="protein sequence ID" value="KAH7930283.1"/>
    <property type="molecule type" value="Genomic_DNA"/>
</dbReference>
<name>A0ACB8C020_9AGAM</name>
<protein>
    <submittedName>
        <fullName evidence="1">Uncharacterized protein</fullName>
    </submittedName>
</protein>
<evidence type="ECO:0000313" key="1">
    <source>
        <dbReference type="EMBL" id="KAH7930283.1"/>
    </source>
</evidence>
<reference evidence="1" key="1">
    <citation type="journal article" date="2021" name="New Phytol.">
        <title>Evolutionary innovations through gain and loss of genes in the ectomycorrhizal Boletales.</title>
        <authorList>
            <person name="Wu G."/>
            <person name="Miyauchi S."/>
            <person name="Morin E."/>
            <person name="Kuo A."/>
            <person name="Drula E."/>
            <person name="Varga T."/>
            <person name="Kohler A."/>
            <person name="Feng B."/>
            <person name="Cao Y."/>
            <person name="Lipzen A."/>
            <person name="Daum C."/>
            <person name="Hundley H."/>
            <person name="Pangilinan J."/>
            <person name="Johnson J."/>
            <person name="Barry K."/>
            <person name="LaButti K."/>
            <person name="Ng V."/>
            <person name="Ahrendt S."/>
            <person name="Min B."/>
            <person name="Choi I.G."/>
            <person name="Park H."/>
            <person name="Plett J.M."/>
            <person name="Magnuson J."/>
            <person name="Spatafora J.W."/>
            <person name="Nagy L.G."/>
            <person name="Henrissat B."/>
            <person name="Grigoriev I.V."/>
            <person name="Yang Z.L."/>
            <person name="Xu J."/>
            <person name="Martin F.M."/>
        </authorList>
    </citation>
    <scope>NUCLEOTIDE SEQUENCE</scope>
    <source>
        <strain evidence="1">KUC20120723A-06</strain>
    </source>
</reference>
<sequence>MRSSTSAVIACVLTAALAGARPSPNVAPDTVHHYDYDITLYSDTEYYGDLQMWSGSVVTSSDSRKCDKCITVESDVKGSLKSLQFDPDASWIPHRWPSITANLTKSTHPQPSATPLPSMYATTQWSRPKIVDFASSQGSISPIARGGWKWASPHELD</sequence>